<dbReference type="EMBL" id="FXAN01000055">
    <property type="protein sequence ID" value="SMG00439.1"/>
    <property type="molecule type" value="Genomic_DNA"/>
</dbReference>
<evidence type="ECO:0000313" key="2">
    <source>
        <dbReference type="Proteomes" id="UP000198460"/>
    </source>
</evidence>
<proteinExistence type="predicted"/>
<dbReference type="Proteomes" id="UP000198460">
    <property type="component" value="Unassembled WGS sequence"/>
</dbReference>
<dbReference type="AlphaFoldDB" id="A0A238H550"/>
<name>A0A238H550_9BURK</name>
<sequence length="58" mass="5876">MSRCSRRFAPHCGGAGREAAAAGGTWAIHGGEPVGRISGAGVEPADLESNIECRAQVP</sequence>
<accession>A0A238H550</accession>
<organism evidence="1 2">
    <name type="scientific">Burkholderia singularis</name>
    <dbReference type="NCBI Taxonomy" id="1503053"/>
    <lineage>
        <taxon>Bacteria</taxon>
        <taxon>Pseudomonadati</taxon>
        <taxon>Pseudomonadota</taxon>
        <taxon>Betaproteobacteria</taxon>
        <taxon>Burkholderiales</taxon>
        <taxon>Burkholderiaceae</taxon>
        <taxon>Burkholderia</taxon>
        <taxon>pseudomallei group</taxon>
    </lineage>
</organism>
<evidence type="ECO:0000313" key="1">
    <source>
        <dbReference type="EMBL" id="SMG00439.1"/>
    </source>
</evidence>
<reference evidence="1 2" key="1">
    <citation type="submission" date="2017-04" db="EMBL/GenBank/DDBJ databases">
        <authorList>
            <person name="Afonso C.L."/>
            <person name="Miller P.J."/>
            <person name="Scott M.A."/>
            <person name="Spackman E."/>
            <person name="Goraichik I."/>
            <person name="Dimitrov K.M."/>
            <person name="Suarez D.L."/>
            <person name="Swayne D.E."/>
        </authorList>
    </citation>
    <scope>NUCLEOTIDE SEQUENCE [LARGE SCALE GENOMIC DNA]</scope>
    <source>
        <strain evidence="1">LMG 28154</strain>
    </source>
</reference>
<gene>
    <name evidence="1" type="ORF">BSIN_3567</name>
</gene>
<protein>
    <submittedName>
        <fullName evidence="1">Uncharacterized protein</fullName>
    </submittedName>
</protein>